<dbReference type="GO" id="GO:0015074">
    <property type="term" value="P:DNA integration"/>
    <property type="evidence" value="ECO:0007669"/>
    <property type="project" value="InterPro"/>
</dbReference>
<dbReference type="PANTHER" id="PTHR35004:SF7">
    <property type="entry name" value="INTEGRASE PROTEIN"/>
    <property type="match status" value="1"/>
</dbReference>
<name>A0A380KY26_9STRE</name>
<dbReference type="PROSITE" id="PS50994">
    <property type="entry name" value="INTEGRASE"/>
    <property type="match status" value="1"/>
</dbReference>
<protein>
    <submittedName>
        <fullName evidence="2">Integrase core domain</fullName>
    </submittedName>
</protein>
<proteinExistence type="predicted"/>
<dbReference type="EMBL" id="UHFR01000005">
    <property type="protein sequence ID" value="SUN76525.1"/>
    <property type="molecule type" value="Genomic_DNA"/>
</dbReference>
<dbReference type="InterPro" id="IPR012337">
    <property type="entry name" value="RNaseH-like_sf"/>
</dbReference>
<dbReference type="Pfam" id="PF00665">
    <property type="entry name" value="rve"/>
    <property type="match status" value="1"/>
</dbReference>
<sequence>MIRVTTQLGIKWQMDVKYVPKHCYTGKLPDQFYQYTMIDEASRERFIFPFKEQSSHSTVQFVKMAIKHFKYQPKMIQTDNGVEFTHFKETKQIHPLDILCQELGIEHKCIRPRTPRHNGKVERSHQNDNRRFYQRLQFYSYDDLIKQMKNYLYLSNRLPMQTLNWLSPIEIRNSLQGDSPL</sequence>
<dbReference type="AlphaFoldDB" id="A0A380KY26"/>
<keyword evidence="3" id="KW-1185">Reference proteome</keyword>
<feature type="domain" description="Integrase catalytic" evidence="1">
    <location>
        <begin position="3"/>
        <end position="176"/>
    </location>
</feature>
<accession>A0A380KY26</accession>
<evidence type="ECO:0000259" key="1">
    <source>
        <dbReference type="PROSITE" id="PS50994"/>
    </source>
</evidence>
<organism evidence="2 3">
    <name type="scientific">Streptococcus massiliensis</name>
    <dbReference type="NCBI Taxonomy" id="313439"/>
    <lineage>
        <taxon>Bacteria</taxon>
        <taxon>Bacillati</taxon>
        <taxon>Bacillota</taxon>
        <taxon>Bacilli</taxon>
        <taxon>Lactobacillales</taxon>
        <taxon>Streptococcaceae</taxon>
        <taxon>Streptococcus</taxon>
    </lineage>
</organism>
<gene>
    <name evidence="2" type="ORF">NCTC13765_01018</name>
</gene>
<dbReference type="InterPro" id="IPR036397">
    <property type="entry name" value="RNaseH_sf"/>
</dbReference>
<dbReference type="SUPFAM" id="SSF53098">
    <property type="entry name" value="Ribonuclease H-like"/>
    <property type="match status" value="1"/>
</dbReference>
<reference evidence="2" key="1">
    <citation type="submission" date="2018-06" db="EMBL/GenBank/DDBJ databases">
        <authorList>
            <consortium name="Pathogen Informatics"/>
            <person name="Doyle S."/>
        </authorList>
    </citation>
    <scope>NUCLEOTIDE SEQUENCE [LARGE SCALE GENOMIC DNA]</scope>
    <source>
        <strain evidence="2">NCTC13765</strain>
    </source>
</reference>
<dbReference type="InterPro" id="IPR001584">
    <property type="entry name" value="Integrase_cat-core"/>
</dbReference>
<dbReference type="PANTHER" id="PTHR35004">
    <property type="entry name" value="TRANSPOSASE RV3428C-RELATED"/>
    <property type="match status" value="1"/>
</dbReference>
<dbReference type="GO" id="GO:0003676">
    <property type="term" value="F:nucleic acid binding"/>
    <property type="evidence" value="ECO:0007669"/>
    <property type="project" value="InterPro"/>
</dbReference>
<evidence type="ECO:0000313" key="3">
    <source>
        <dbReference type="Proteomes" id="UP000254634"/>
    </source>
</evidence>
<dbReference type="Gene3D" id="3.30.420.10">
    <property type="entry name" value="Ribonuclease H-like superfamily/Ribonuclease H"/>
    <property type="match status" value="1"/>
</dbReference>
<dbReference type="Proteomes" id="UP000254634">
    <property type="component" value="Unassembled WGS sequence"/>
</dbReference>
<evidence type="ECO:0000313" key="2">
    <source>
        <dbReference type="EMBL" id="SUN76525.1"/>
    </source>
</evidence>